<feature type="binding site" evidence="7">
    <location>
        <position position="109"/>
    </location>
    <ligand>
        <name>ATP</name>
        <dbReference type="ChEBI" id="CHEBI:30616"/>
    </ligand>
</feature>
<evidence type="ECO:0000256" key="3">
    <source>
        <dbReference type="ARBA" id="ARBA00022741"/>
    </source>
</evidence>
<dbReference type="InterPro" id="IPR030616">
    <property type="entry name" value="Aur-like"/>
</dbReference>
<keyword evidence="1" id="KW-0723">Serine/threonine-protein kinase</keyword>
<dbReference type="PROSITE" id="PS50011">
    <property type="entry name" value="PROTEIN_KINASE_DOM"/>
    <property type="match status" value="1"/>
</dbReference>
<dbReference type="KEGG" id="mng:MNEG_15019"/>
<dbReference type="OrthoDB" id="538979at2759"/>
<evidence type="ECO:0000256" key="2">
    <source>
        <dbReference type="ARBA" id="ARBA00022679"/>
    </source>
</evidence>
<evidence type="ECO:0000256" key="4">
    <source>
        <dbReference type="ARBA" id="ARBA00022777"/>
    </source>
</evidence>
<gene>
    <name evidence="10" type="ORF">MNEG_15019</name>
</gene>
<dbReference type="STRING" id="145388.A0A0D2KA72"/>
<feature type="cross-link" description="Glycyl lysine isopeptide (Lys-Gly) (interchain with G-Cter in SUMO2)" evidence="8">
    <location>
        <position position="77"/>
    </location>
</feature>
<evidence type="ECO:0000256" key="1">
    <source>
        <dbReference type="ARBA" id="ARBA00022527"/>
    </source>
</evidence>
<feature type="active site" description="Proton acceptor" evidence="6">
    <location>
        <position position="75"/>
    </location>
</feature>
<dbReference type="Proteomes" id="UP000054498">
    <property type="component" value="Unassembled WGS sequence"/>
</dbReference>
<dbReference type="SUPFAM" id="SSF56112">
    <property type="entry name" value="Protein kinase-like (PK-like)"/>
    <property type="match status" value="1"/>
</dbReference>
<keyword evidence="4 10" id="KW-0418">Kinase</keyword>
<proteinExistence type="predicted"/>
<dbReference type="EC" id="2.7.11.1" evidence="10"/>
<keyword evidence="3 7" id="KW-0547">Nucleotide-binding</keyword>
<dbReference type="Pfam" id="PF00069">
    <property type="entry name" value="Pkinase"/>
    <property type="match status" value="1"/>
</dbReference>
<keyword evidence="2 10" id="KW-0808">Transferase</keyword>
<keyword evidence="5 7" id="KW-0067">ATP-binding</keyword>
<evidence type="ECO:0000259" key="9">
    <source>
        <dbReference type="PROSITE" id="PS50011"/>
    </source>
</evidence>
<reference evidence="10 11" key="1">
    <citation type="journal article" date="2013" name="BMC Genomics">
        <title>Reconstruction of the lipid metabolism for the microalga Monoraphidium neglectum from its genome sequence reveals characteristics suitable for biofuel production.</title>
        <authorList>
            <person name="Bogen C."/>
            <person name="Al-Dilaimi A."/>
            <person name="Albersmeier A."/>
            <person name="Wichmann J."/>
            <person name="Grundmann M."/>
            <person name="Rupp O."/>
            <person name="Lauersen K.J."/>
            <person name="Blifernez-Klassen O."/>
            <person name="Kalinowski J."/>
            <person name="Goesmann A."/>
            <person name="Mussgnug J.H."/>
            <person name="Kruse O."/>
        </authorList>
    </citation>
    <scope>NUCLEOTIDE SEQUENCE [LARGE SCALE GENOMIC DNA]</scope>
    <source>
        <strain evidence="10 11">SAG 48.87</strain>
    </source>
</reference>
<dbReference type="PROSITE" id="PS00108">
    <property type="entry name" value="PROTEIN_KINASE_ST"/>
    <property type="match status" value="1"/>
</dbReference>
<dbReference type="EMBL" id="KK105176">
    <property type="protein sequence ID" value="KIY92943.1"/>
    <property type="molecule type" value="Genomic_DNA"/>
</dbReference>
<organism evidence="10 11">
    <name type="scientific">Monoraphidium neglectum</name>
    <dbReference type="NCBI Taxonomy" id="145388"/>
    <lineage>
        <taxon>Eukaryota</taxon>
        <taxon>Viridiplantae</taxon>
        <taxon>Chlorophyta</taxon>
        <taxon>core chlorophytes</taxon>
        <taxon>Chlorophyceae</taxon>
        <taxon>CS clade</taxon>
        <taxon>Sphaeropleales</taxon>
        <taxon>Selenastraceae</taxon>
        <taxon>Monoraphidium</taxon>
    </lineage>
</organism>
<dbReference type="InterPro" id="IPR011009">
    <property type="entry name" value="Kinase-like_dom_sf"/>
</dbReference>
<evidence type="ECO:0000256" key="5">
    <source>
        <dbReference type="ARBA" id="ARBA00022840"/>
    </source>
</evidence>
<feature type="domain" description="Protein kinase" evidence="9">
    <location>
        <begin position="1"/>
        <end position="231"/>
    </location>
</feature>
<dbReference type="InterPro" id="IPR008271">
    <property type="entry name" value="Ser/Thr_kinase_AS"/>
</dbReference>
<dbReference type="RefSeq" id="XP_013891963.1">
    <property type="nucleotide sequence ID" value="XM_014036509.1"/>
</dbReference>
<dbReference type="AlphaFoldDB" id="A0A0D2KA72"/>
<protein>
    <submittedName>
        <fullName evidence="10">Serine/threonine-protein kinase ULK1</fullName>
        <ecNumber evidence="10">2.7.11.1</ecNumber>
    </submittedName>
</protein>
<sequence>MMAYRVRACPNVCRTHAIYVDAYSIYIVQELLVGGSLQALYDAHGKLDDAEAAAALRGVLGALAACHEEGICYGDVKPANFMLASLYPSVLHLADPSMPKGNLDVRIVDFGCAQACPDESSLEGLSGTPVYMAPEVAAGQPYGPASDLWGVGVMLYQLLTGRFPYWDCDLETLKAMPTRQVLQDVGAGNVMLDTPSTAALSPGARALLGALLERDPERRIGAREALAHPWLAGGGAGGAQAQ</sequence>
<keyword evidence="11" id="KW-1185">Reference proteome</keyword>
<accession>A0A0D2KA72</accession>
<dbReference type="GO" id="GO:0004674">
    <property type="term" value="F:protein serine/threonine kinase activity"/>
    <property type="evidence" value="ECO:0007669"/>
    <property type="project" value="UniProtKB-KW"/>
</dbReference>
<dbReference type="GeneID" id="25732638"/>
<dbReference type="PANTHER" id="PTHR24350">
    <property type="entry name" value="SERINE/THREONINE-PROTEIN KINASE IAL-RELATED"/>
    <property type="match status" value="1"/>
</dbReference>
<dbReference type="InterPro" id="IPR000719">
    <property type="entry name" value="Prot_kinase_dom"/>
</dbReference>
<evidence type="ECO:0000313" key="11">
    <source>
        <dbReference type="Proteomes" id="UP000054498"/>
    </source>
</evidence>
<evidence type="ECO:0000256" key="6">
    <source>
        <dbReference type="PIRSR" id="PIRSR630616-1"/>
    </source>
</evidence>
<dbReference type="Gene3D" id="1.10.510.10">
    <property type="entry name" value="Transferase(Phosphotransferase) domain 1"/>
    <property type="match status" value="1"/>
</dbReference>
<dbReference type="SMART" id="SM00220">
    <property type="entry name" value="S_TKc"/>
    <property type="match status" value="1"/>
</dbReference>
<evidence type="ECO:0000256" key="8">
    <source>
        <dbReference type="PIRSR" id="PIRSR630616-3"/>
    </source>
</evidence>
<evidence type="ECO:0000256" key="7">
    <source>
        <dbReference type="PIRSR" id="PIRSR630616-2"/>
    </source>
</evidence>
<dbReference type="GO" id="GO:0005524">
    <property type="term" value="F:ATP binding"/>
    <property type="evidence" value="ECO:0007669"/>
    <property type="project" value="UniProtKB-KW"/>
</dbReference>
<evidence type="ECO:0000313" key="10">
    <source>
        <dbReference type="EMBL" id="KIY92943.1"/>
    </source>
</evidence>
<name>A0A0D2KA72_9CHLO</name>